<feature type="compositionally biased region" description="Basic and acidic residues" evidence="1">
    <location>
        <begin position="419"/>
        <end position="436"/>
    </location>
</feature>
<dbReference type="InterPro" id="IPR048263">
    <property type="entry name" value="Arb2"/>
</dbReference>
<dbReference type="AlphaFoldDB" id="A0AAJ0H329"/>
<gene>
    <name evidence="3" type="ORF">B0T15DRAFT_426695</name>
</gene>
<sequence length="483" mass="52709">MFRRRWSGLPADPVFPSDLKELGYFINDMDEIRSVEYSDYYFKYFLTKNTRWNERQRFAFNDAVTKIIRTRLTTTEHLTTVPLPLGTPPSQPHVPIMVSANLSAATRVVLLVGEPCQSLGVLAHRVIGGRGGITRGSALGLIQGLKTQQSSASDRAPPGVVLANPGELWWWPEGGRGLTPIERHQVPMSSAVHYGRRHDPKVNEVPENRSVAEHVRGVFEAVVMGDMLRKEAKVDVIAVGDAADVVEAYLNDDKVWEKVKGRLGCLVVMGGFYNSDNFKCEGFKEFMKERARAYIIHHTPLDTPISGASGNPGAAAFTAYGCPVYSAGDTKVTETMLIDAQPAVLKWIQRVALEGDAYKNEELEFFGEEGTGITTEALDSPWMDVAEENGTQPNAKEGVTLTDSAAERDSGEAQAQENESAKTGDTKARADVKEVQTDEEAMGGGEKVEGGESESKPSPTREAHGPGDLADLAKRTDDVQITG</sequence>
<evidence type="ECO:0000259" key="2">
    <source>
        <dbReference type="Pfam" id="PF22749"/>
    </source>
</evidence>
<reference evidence="3" key="2">
    <citation type="submission" date="2023-06" db="EMBL/GenBank/DDBJ databases">
        <authorList>
            <consortium name="Lawrence Berkeley National Laboratory"/>
            <person name="Mondo S.J."/>
            <person name="Hensen N."/>
            <person name="Bonometti L."/>
            <person name="Westerberg I."/>
            <person name="Brannstrom I.O."/>
            <person name="Guillou S."/>
            <person name="Cros-Aarteil S."/>
            <person name="Calhoun S."/>
            <person name="Haridas S."/>
            <person name="Kuo A."/>
            <person name="Pangilinan J."/>
            <person name="Riley R."/>
            <person name="Labutti K."/>
            <person name="Andreopoulos B."/>
            <person name="Lipzen A."/>
            <person name="Chen C."/>
            <person name="Yanf M."/>
            <person name="Daum C."/>
            <person name="Ng V."/>
            <person name="Clum A."/>
            <person name="Steindorff A."/>
            <person name="Ohm R."/>
            <person name="Martin F."/>
            <person name="Silar P."/>
            <person name="Natvig D."/>
            <person name="Lalanne C."/>
            <person name="Gautier V."/>
            <person name="Ament-Velasquez S.L."/>
            <person name="Kruys A."/>
            <person name="Hutchinson M.I."/>
            <person name="Powell A.J."/>
            <person name="Barry K."/>
            <person name="Miller A.N."/>
            <person name="Grigoriev I.V."/>
            <person name="Debuchy R."/>
            <person name="Gladieux P."/>
            <person name="Thoren M.H."/>
            <person name="Johannesson H."/>
        </authorList>
    </citation>
    <scope>NUCLEOTIDE SEQUENCE</scope>
    <source>
        <strain evidence="3">CBS 333.67</strain>
    </source>
</reference>
<dbReference type="Proteomes" id="UP001273166">
    <property type="component" value="Unassembled WGS sequence"/>
</dbReference>
<dbReference type="InterPro" id="IPR053858">
    <property type="entry name" value="Arb2_dom"/>
</dbReference>
<dbReference type="Pfam" id="PF22749">
    <property type="entry name" value="Arb2"/>
    <property type="match status" value="1"/>
</dbReference>
<evidence type="ECO:0000313" key="4">
    <source>
        <dbReference type="Proteomes" id="UP001273166"/>
    </source>
</evidence>
<dbReference type="PANTHER" id="PTHR21357">
    <property type="entry name" value="FAM172 FAMILY PROTEIN HOMOLOG CG10038"/>
    <property type="match status" value="1"/>
</dbReference>
<name>A0AAJ0H329_9PEZI</name>
<dbReference type="GO" id="GO:0005634">
    <property type="term" value="C:nucleus"/>
    <property type="evidence" value="ECO:0007669"/>
    <property type="project" value="TreeGrafter"/>
</dbReference>
<dbReference type="GeneID" id="87884484"/>
<proteinExistence type="predicted"/>
<accession>A0AAJ0H329</accession>
<feature type="compositionally biased region" description="Basic and acidic residues" evidence="1">
    <location>
        <begin position="446"/>
        <end position="483"/>
    </location>
</feature>
<dbReference type="GO" id="GO:0035197">
    <property type="term" value="F:siRNA binding"/>
    <property type="evidence" value="ECO:0007669"/>
    <property type="project" value="TreeGrafter"/>
</dbReference>
<evidence type="ECO:0000256" key="1">
    <source>
        <dbReference type="SAM" id="MobiDB-lite"/>
    </source>
</evidence>
<dbReference type="PANTHER" id="PTHR21357:SF4">
    <property type="entry name" value="FAM172 FAMILY PROTEIN HOMOLOG CG10038"/>
    <property type="match status" value="1"/>
</dbReference>
<feature type="region of interest" description="Disordered" evidence="1">
    <location>
        <begin position="386"/>
        <end position="483"/>
    </location>
</feature>
<keyword evidence="4" id="KW-1185">Reference proteome</keyword>
<comment type="caution">
    <text evidence="3">The sequence shown here is derived from an EMBL/GenBank/DDBJ whole genome shotgun (WGS) entry which is preliminary data.</text>
</comment>
<protein>
    <submittedName>
        <fullName evidence="3">Arb2 domain-containing protein</fullName>
    </submittedName>
</protein>
<feature type="domain" description="Arb2" evidence="2">
    <location>
        <begin position="15"/>
        <end position="301"/>
    </location>
</feature>
<organism evidence="3 4">
    <name type="scientific">Chaetomium strumarium</name>
    <dbReference type="NCBI Taxonomy" id="1170767"/>
    <lineage>
        <taxon>Eukaryota</taxon>
        <taxon>Fungi</taxon>
        <taxon>Dikarya</taxon>
        <taxon>Ascomycota</taxon>
        <taxon>Pezizomycotina</taxon>
        <taxon>Sordariomycetes</taxon>
        <taxon>Sordariomycetidae</taxon>
        <taxon>Sordariales</taxon>
        <taxon>Chaetomiaceae</taxon>
        <taxon>Chaetomium</taxon>
    </lineage>
</organism>
<dbReference type="EMBL" id="JAUDZG010000001">
    <property type="protein sequence ID" value="KAK3310942.1"/>
    <property type="molecule type" value="Genomic_DNA"/>
</dbReference>
<evidence type="ECO:0000313" key="3">
    <source>
        <dbReference type="EMBL" id="KAK3310942.1"/>
    </source>
</evidence>
<dbReference type="RefSeq" id="XP_062726722.1">
    <property type="nucleotide sequence ID" value="XM_062865655.1"/>
</dbReference>
<dbReference type="GO" id="GO:0031048">
    <property type="term" value="P:regulatory ncRNA-mediated heterochromatin formation"/>
    <property type="evidence" value="ECO:0007669"/>
    <property type="project" value="TreeGrafter"/>
</dbReference>
<reference evidence="3" key="1">
    <citation type="journal article" date="2023" name="Mol. Phylogenet. Evol.">
        <title>Genome-scale phylogeny and comparative genomics of the fungal order Sordariales.</title>
        <authorList>
            <person name="Hensen N."/>
            <person name="Bonometti L."/>
            <person name="Westerberg I."/>
            <person name="Brannstrom I.O."/>
            <person name="Guillou S."/>
            <person name="Cros-Aarteil S."/>
            <person name="Calhoun S."/>
            <person name="Haridas S."/>
            <person name="Kuo A."/>
            <person name="Mondo S."/>
            <person name="Pangilinan J."/>
            <person name="Riley R."/>
            <person name="LaButti K."/>
            <person name="Andreopoulos B."/>
            <person name="Lipzen A."/>
            <person name="Chen C."/>
            <person name="Yan M."/>
            <person name="Daum C."/>
            <person name="Ng V."/>
            <person name="Clum A."/>
            <person name="Steindorff A."/>
            <person name="Ohm R.A."/>
            <person name="Martin F."/>
            <person name="Silar P."/>
            <person name="Natvig D.O."/>
            <person name="Lalanne C."/>
            <person name="Gautier V."/>
            <person name="Ament-Velasquez S.L."/>
            <person name="Kruys A."/>
            <person name="Hutchinson M.I."/>
            <person name="Powell A.J."/>
            <person name="Barry K."/>
            <person name="Miller A.N."/>
            <person name="Grigoriev I.V."/>
            <person name="Debuchy R."/>
            <person name="Gladieux P."/>
            <person name="Hiltunen Thoren M."/>
            <person name="Johannesson H."/>
        </authorList>
    </citation>
    <scope>NUCLEOTIDE SEQUENCE</scope>
    <source>
        <strain evidence="3">CBS 333.67</strain>
    </source>
</reference>